<evidence type="ECO:0000313" key="4">
    <source>
        <dbReference type="EMBL" id="MED6117085.1"/>
    </source>
</evidence>
<feature type="region of interest" description="Disordered" evidence="2">
    <location>
        <begin position="94"/>
        <end position="126"/>
    </location>
</feature>
<organism evidence="4 5">
    <name type="scientific">Stylosanthes scabra</name>
    <dbReference type="NCBI Taxonomy" id="79078"/>
    <lineage>
        <taxon>Eukaryota</taxon>
        <taxon>Viridiplantae</taxon>
        <taxon>Streptophyta</taxon>
        <taxon>Embryophyta</taxon>
        <taxon>Tracheophyta</taxon>
        <taxon>Spermatophyta</taxon>
        <taxon>Magnoliopsida</taxon>
        <taxon>eudicotyledons</taxon>
        <taxon>Gunneridae</taxon>
        <taxon>Pentapetalae</taxon>
        <taxon>rosids</taxon>
        <taxon>fabids</taxon>
        <taxon>Fabales</taxon>
        <taxon>Fabaceae</taxon>
        <taxon>Papilionoideae</taxon>
        <taxon>50 kb inversion clade</taxon>
        <taxon>dalbergioids sensu lato</taxon>
        <taxon>Dalbergieae</taxon>
        <taxon>Pterocarpus clade</taxon>
        <taxon>Stylosanthes</taxon>
    </lineage>
</organism>
<protein>
    <recommendedName>
        <fullName evidence="3">CCHC-type domain-containing protein</fullName>
    </recommendedName>
</protein>
<dbReference type="PROSITE" id="PS50158">
    <property type="entry name" value="ZF_CCHC"/>
    <property type="match status" value="1"/>
</dbReference>
<feature type="compositionally biased region" description="Polar residues" evidence="2">
    <location>
        <begin position="95"/>
        <end position="111"/>
    </location>
</feature>
<dbReference type="Gene3D" id="4.10.60.10">
    <property type="entry name" value="Zinc finger, CCHC-type"/>
    <property type="match status" value="1"/>
</dbReference>
<feature type="region of interest" description="Disordered" evidence="2">
    <location>
        <begin position="45"/>
        <end position="69"/>
    </location>
</feature>
<evidence type="ECO:0000256" key="1">
    <source>
        <dbReference type="PROSITE-ProRule" id="PRU00047"/>
    </source>
</evidence>
<evidence type="ECO:0000259" key="3">
    <source>
        <dbReference type="PROSITE" id="PS50158"/>
    </source>
</evidence>
<keyword evidence="1" id="KW-0863">Zinc-finger</keyword>
<dbReference type="Proteomes" id="UP001341840">
    <property type="component" value="Unassembled WGS sequence"/>
</dbReference>
<reference evidence="4 5" key="1">
    <citation type="journal article" date="2023" name="Plants (Basel)">
        <title>Bridging the Gap: Combining Genomics and Transcriptomics Approaches to Understand Stylosanthes scabra, an Orphan Legume from the Brazilian Caatinga.</title>
        <authorList>
            <person name="Ferreira-Neto J.R.C."/>
            <person name="da Silva M.D."/>
            <person name="Binneck E."/>
            <person name="de Melo N.F."/>
            <person name="da Silva R.H."/>
            <person name="de Melo A.L.T.M."/>
            <person name="Pandolfi V."/>
            <person name="Bustamante F.O."/>
            <person name="Brasileiro-Vidal A.C."/>
            <person name="Benko-Iseppon A.M."/>
        </authorList>
    </citation>
    <scope>NUCLEOTIDE SEQUENCE [LARGE SCALE GENOMIC DNA]</scope>
    <source>
        <tissue evidence="4">Leaves</tissue>
    </source>
</reference>
<keyword evidence="5" id="KW-1185">Reference proteome</keyword>
<proteinExistence type="predicted"/>
<sequence>HVVPTNIELGLGATDFHAAINTMVSTMRDSTAATHRAADRLASLYWHNKSDRNNGRGSSQRNRNKRLKKKKDYLARFDLTQILYALGVPYLGTPQPGNQGENSISITNKTARPNPIVPQRNQDDSGKMKQVQLTQQTQEDQVCANCGKNHGDRPCRFGTYACYYCGKEGHQVKECPTRIARNVSRL</sequence>
<name>A0ABU6QYC1_9FABA</name>
<feature type="non-terminal residue" evidence="4">
    <location>
        <position position="1"/>
    </location>
</feature>
<dbReference type="Pfam" id="PF00098">
    <property type="entry name" value="zf-CCHC"/>
    <property type="match status" value="1"/>
</dbReference>
<gene>
    <name evidence="4" type="ORF">PIB30_106603</name>
</gene>
<dbReference type="InterPro" id="IPR036875">
    <property type="entry name" value="Znf_CCHC_sf"/>
</dbReference>
<comment type="caution">
    <text evidence="4">The sequence shown here is derived from an EMBL/GenBank/DDBJ whole genome shotgun (WGS) entry which is preliminary data.</text>
</comment>
<dbReference type="SUPFAM" id="SSF57756">
    <property type="entry name" value="Retrovirus zinc finger-like domains"/>
    <property type="match status" value="1"/>
</dbReference>
<dbReference type="InterPro" id="IPR001878">
    <property type="entry name" value="Znf_CCHC"/>
</dbReference>
<evidence type="ECO:0000256" key="2">
    <source>
        <dbReference type="SAM" id="MobiDB-lite"/>
    </source>
</evidence>
<keyword evidence="1" id="KW-0479">Metal-binding</keyword>
<accession>A0ABU6QYC1</accession>
<dbReference type="SMART" id="SM00343">
    <property type="entry name" value="ZnF_C2HC"/>
    <property type="match status" value="1"/>
</dbReference>
<dbReference type="EMBL" id="JASCZI010004260">
    <property type="protein sequence ID" value="MED6117085.1"/>
    <property type="molecule type" value="Genomic_DNA"/>
</dbReference>
<keyword evidence="1" id="KW-0862">Zinc</keyword>
<evidence type="ECO:0000313" key="5">
    <source>
        <dbReference type="Proteomes" id="UP001341840"/>
    </source>
</evidence>
<feature type="domain" description="CCHC-type" evidence="3">
    <location>
        <begin position="162"/>
        <end position="176"/>
    </location>
</feature>